<gene>
    <name evidence="3" type="ORF">APR03_001822</name>
</gene>
<accession>A0A9X2JXU3</accession>
<dbReference type="PANTHER" id="PTHR41282">
    <property type="entry name" value="CONSERVED TRANSMEMBRANE PROTEIN-RELATED"/>
    <property type="match status" value="1"/>
</dbReference>
<keyword evidence="4" id="KW-1185">Reference proteome</keyword>
<keyword evidence="2" id="KW-0472">Membrane</keyword>
<dbReference type="InterPro" id="IPR010539">
    <property type="entry name" value="BaxI_1-like"/>
</dbReference>
<feature type="region of interest" description="Disordered" evidence="1">
    <location>
        <begin position="1"/>
        <end position="45"/>
    </location>
</feature>
<dbReference type="Pfam" id="PF12811">
    <property type="entry name" value="BaxI_1"/>
    <property type="match status" value="1"/>
</dbReference>
<dbReference type="AlphaFoldDB" id="A0A9X2JXU3"/>
<feature type="transmembrane region" description="Helical" evidence="2">
    <location>
        <begin position="85"/>
        <end position="104"/>
    </location>
</feature>
<evidence type="ECO:0000256" key="2">
    <source>
        <dbReference type="SAM" id="Phobius"/>
    </source>
</evidence>
<sequence>MSNPVFSRSDVFGEPRRTGAPGARRGGTATFPNQTPAYGTPPQPGQYGQYGAAGQQAMDASQLDAMYQSPSATTADTKRLTYDDVIIKTGGLLALLVVVGAATWTLAPGLWIFGMIAGLVLGLVNAFKRNPSPVLIILYTVAQGMFLGGISRFYEAQFNGIVLQATLATVATFAAALFLFKSGRVRVTPKFTRWLIIAMVGYAAFSLINLVLVWTGVLSGWGMRGGTLGIIIGLVAVGLAAASLIVDFDSIKRGVEAGAPAKMAWAAAFGLLVTLIWLYLEFLRLIAIFQSSD</sequence>
<keyword evidence="2" id="KW-1133">Transmembrane helix</keyword>
<proteinExistence type="predicted"/>
<evidence type="ECO:0000313" key="3">
    <source>
        <dbReference type="EMBL" id="MCP2264484.1"/>
    </source>
</evidence>
<comment type="caution">
    <text evidence="3">The sequence shown here is derived from an EMBL/GenBank/DDBJ whole genome shotgun (WGS) entry which is preliminary data.</text>
</comment>
<keyword evidence="2" id="KW-0812">Transmembrane</keyword>
<evidence type="ECO:0000313" key="4">
    <source>
        <dbReference type="Proteomes" id="UP001139493"/>
    </source>
</evidence>
<dbReference type="PANTHER" id="PTHR41282:SF1">
    <property type="entry name" value="CONSERVED TRANSMEMBRANE PROTEIN-RELATED"/>
    <property type="match status" value="1"/>
</dbReference>
<dbReference type="PIRSF" id="PIRSF009160">
    <property type="entry name" value="UCP009160"/>
    <property type="match status" value="1"/>
</dbReference>
<feature type="transmembrane region" description="Helical" evidence="2">
    <location>
        <begin position="226"/>
        <end position="246"/>
    </location>
</feature>
<protein>
    <submittedName>
        <fullName evidence="3">Membrane protein, YccA/Bax inhibitor family</fullName>
    </submittedName>
</protein>
<feature type="compositionally biased region" description="Low complexity" evidence="1">
    <location>
        <begin position="18"/>
        <end position="38"/>
    </location>
</feature>
<feature type="transmembrane region" description="Helical" evidence="2">
    <location>
        <begin position="134"/>
        <end position="154"/>
    </location>
</feature>
<dbReference type="EMBL" id="JAMTCS010000005">
    <property type="protein sequence ID" value="MCP2264484.1"/>
    <property type="molecule type" value="Genomic_DNA"/>
</dbReference>
<dbReference type="RefSeq" id="WP_253834943.1">
    <property type="nucleotide sequence ID" value="NZ_JAMTCS010000005.1"/>
</dbReference>
<name>A0A9X2JXU3_9MICO</name>
<organism evidence="3 4">
    <name type="scientific">Promicromonospora thailandica</name>
    <dbReference type="NCBI Taxonomy" id="765201"/>
    <lineage>
        <taxon>Bacteria</taxon>
        <taxon>Bacillati</taxon>
        <taxon>Actinomycetota</taxon>
        <taxon>Actinomycetes</taxon>
        <taxon>Micrococcales</taxon>
        <taxon>Promicromonosporaceae</taxon>
        <taxon>Promicromonospora</taxon>
    </lineage>
</organism>
<reference evidence="3" key="1">
    <citation type="submission" date="2022-06" db="EMBL/GenBank/DDBJ databases">
        <title>Genomic Encyclopedia of Archaeal and Bacterial Type Strains, Phase II (KMG-II): from individual species to whole genera.</title>
        <authorList>
            <person name="Goeker M."/>
        </authorList>
    </citation>
    <scope>NUCLEOTIDE SEQUENCE</scope>
    <source>
        <strain evidence="3">DSM 26652</strain>
    </source>
</reference>
<feature type="transmembrane region" description="Helical" evidence="2">
    <location>
        <begin position="192"/>
        <end position="214"/>
    </location>
</feature>
<feature type="transmembrane region" description="Helical" evidence="2">
    <location>
        <begin position="267"/>
        <end position="289"/>
    </location>
</feature>
<feature type="transmembrane region" description="Helical" evidence="2">
    <location>
        <begin position="160"/>
        <end position="180"/>
    </location>
</feature>
<dbReference type="Proteomes" id="UP001139493">
    <property type="component" value="Unassembled WGS sequence"/>
</dbReference>
<evidence type="ECO:0000256" key="1">
    <source>
        <dbReference type="SAM" id="MobiDB-lite"/>
    </source>
</evidence>
<feature type="transmembrane region" description="Helical" evidence="2">
    <location>
        <begin position="110"/>
        <end position="127"/>
    </location>
</feature>